<protein>
    <submittedName>
        <fullName evidence="3">Transglycosylase SLT domain-containing protein</fullName>
    </submittedName>
</protein>
<name>A0A6P1TJN2_9FIRM</name>
<reference evidence="3 4" key="1">
    <citation type="submission" date="2020-01" db="EMBL/GenBank/DDBJ databases">
        <title>Genome analysis of Anaerocolumna sp. CBA3638.</title>
        <authorList>
            <person name="Kim J."/>
            <person name="Roh S.W."/>
        </authorList>
    </citation>
    <scope>NUCLEOTIDE SEQUENCE [LARGE SCALE GENOMIC DNA]</scope>
    <source>
        <strain evidence="3 4">CBA3638</strain>
    </source>
</reference>
<dbReference type="CDD" id="cd00254">
    <property type="entry name" value="LT-like"/>
    <property type="match status" value="1"/>
</dbReference>
<dbReference type="AlphaFoldDB" id="A0A6P1TJN2"/>
<dbReference type="Proteomes" id="UP000464314">
    <property type="component" value="Chromosome"/>
</dbReference>
<dbReference type="PANTHER" id="PTHR37423">
    <property type="entry name" value="SOLUBLE LYTIC MUREIN TRANSGLYCOSYLASE-RELATED"/>
    <property type="match status" value="1"/>
</dbReference>
<dbReference type="GO" id="GO:0008933">
    <property type="term" value="F:peptidoglycan lytic transglycosylase activity"/>
    <property type="evidence" value="ECO:0007669"/>
    <property type="project" value="InterPro"/>
</dbReference>
<dbReference type="Pfam" id="PF01464">
    <property type="entry name" value="SLT"/>
    <property type="match status" value="1"/>
</dbReference>
<comment type="similarity">
    <text evidence="1">Belongs to the transglycosylase Slt family.</text>
</comment>
<proteinExistence type="inferred from homology"/>
<dbReference type="GO" id="GO:0000270">
    <property type="term" value="P:peptidoglycan metabolic process"/>
    <property type="evidence" value="ECO:0007669"/>
    <property type="project" value="InterPro"/>
</dbReference>
<evidence type="ECO:0000313" key="4">
    <source>
        <dbReference type="Proteomes" id="UP000464314"/>
    </source>
</evidence>
<evidence type="ECO:0000259" key="2">
    <source>
        <dbReference type="Pfam" id="PF01464"/>
    </source>
</evidence>
<dbReference type="KEGG" id="anr:Ana3638_00585"/>
<organism evidence="3 4">
    <name type="scientific">Anaerocolumna sedimenticola</name>
    <dbReference type="NCBI Taxonomy" id="2696063"/>
    <lineage>
        <taxon>Bacteria</taxon>
        <taxon>Bacillati</taxon>
        <taxon>Bacillota</taxon>
        <taxon>Clostridia</taxon>
        <taxon>Lachnospirales</taxon>
        <taxon>Lachnospiraceae</taxon>
        <taxon>Anaerocolumna</taxon>
    </lineage>
</organism>
<gene>
    <name evidence="3" type="ORF">Ana3638_00585</name>
</gene>
<evidence type="ECO:0000256" key="1">
    <source>
        <dbReference type="ARBA" id="ARBA00007734"/>
    </source>
</evidence>
<accession>A0A6P1TJN2</accession>
<dbReference type="InterPro" id="IPR008258">
    <property type="entry name" value="Transglycosylase_SLT_dom_1"/>
</dbReference>
<dbReference type="GO" id="GO:0016020">
    <property type="term" value="C:membrane"/>
    <property type="evidence" value="ECO:0007669"/>
    <property type="project" value="InterPro"/>
</dbReference>
<feature type="domain" description="Transglycosylase SLT" evidence="2">
    <location>
        <begin position="53"/>
        <end position="160"/>
    </location>
</feature>
<dbReference type="EMBL" id="CP048000">
    <property type="protein sequence ID" value="QHQ59478.1"/>
    <property type="molecule type" value="Genomic_DNA"/>
</dbReference>
<sequence length="272" mass="29677">MLVFAKEKKMSEVSRITNVENKNVYGVNSDKRSTSGKGSFSSFLGETKSLDSIFTEASEKYNVPVNLLKAIGKAESGFDARAVSRCGAQGIMQLMPATAASLGVTDSFDAEQNIMGGAKYISQLLDKYDGNASLALAAYNAGSNNVAKYGGIPPFEETQNYVKKVLKFANQGVDTNNAVVTTNSLAPGNSVTFSSIDIAQIKNNIINRDETEESTSAADELESVFNYDDYMKFIDTFFNDDEEKKSKEDNKNYTANTINFNVPVMNLLKLKI</sequence>
<dbReference type="Gene3D" id="1.10.530.10">
    <property type="match status" value="1"/>
</dbReference>
<dbReference type="InterPro" id="IPR000189">
    <property type="entry name" value="Transglyc_AS"/>
</dbReference>
<evidence type="ECO:0000313" key="3">
    <source>
        <dbReference type="EMBL" id="QHQ59478.1"/>
    </source>
</evidence>
<keyword evidence="4" id="KW-1185">Reference proteome</keyword>
<dbReference type="SUPFAM" id="SSF53955">
    <property type="entry name" value="Lysozyme-like"/>
    <property type="match status" value="1"/>
</dbReference>
<dbReference type="InterPro" id="IPR023346">
    <property type="entry name" value="Lysozyme-like_dom_sf"/>
</dbReference>
<dbReference type="PANTHER" id="PTHR37423:SF2">
    <property type="entry name" value="MEMBRANE-BOUND LYTIC MUREIN TRANSGLYCOSYLASE C"/>
    <property type="match status" value="1"/>
</dbReference>
<dbReference type="PROSITE" id="PS00922">
    <property type="entry name" value="TRANSGLYCOSYLASE"/>
    <property type="match status" value="1"/>
</dbReference>